<evidence type="ECO:0000313" key="1">
    <source>
        <dbReference type="EMBL" id="MEJ8821102.1"/>
    </source>
</evidence>
<sequence length="436" mass="46363">MIALFPNCGFLSETSRMLAIARALQARGEPVAMATHGGPFMRVLESAGMPCTLLEPVMDARRCEEYLAGIVALGKPGSRLQTADEVRAGVRSEVEFLRAHQARMVVIGFTLTAYLSARVVGIPLAASHGGSYVPPVFEHGLAPAPSQSAIPGLDWLPDSLQKVMANASPPRMRGPVEFLNEVATELGVEPVPSLAALMLGDLTLVTDVPEVLGVSDEDMSAWRPNSRRGYRKETRLRYVGPLFARLDVPIPRRVQAFLDEGRPTAYVALSSSAPAFIRRVVAGVRAAGLRVVVAATIHELQDLEDQDVIVEGVLPSHLLMPRVAVALIMGGQGSVQTAMASGTPFVGFPLHPEQELNVALAARIGMVVAVGPRHADEARIRHAVETVTAQPAFAAAAARAQRLYAGVDGPGRAAEALLDYLRAPIPRAPETSSLAS</sequence>
<dbReference type="Proteomes" id="UP001363010">
    <property type="component" value="Unassembled WGS sequence"/>
</dbReference>
<keyword evidence="2" id="KW-1185">Reference proteome</keyword>
<name>A0ABU8VTW8_9BURK</name>
<dbReference type="RefSeq" id="WP_340362119.1">
    <property type="nucleotide sequence ID" value="NZ_JBBKZV010000001.1"/>
</dbReference>
<proteinExistence type="predicted"/>
<dbReference type="InterPro" id="IPR050426">
    <property type="entry name" value="Glycosyltransferase_28"/>
</dbReference>
<comment type="caution">
    <text evidence="1">The sequence shown here is derived from an EMBL/GenBank/DDBJ whole genome shotgun (WGS) entry which is preliminary data.</text>
</comment>
<dbReference type="PANTHER" id="PTHR48050:SF13">
    <property type="entry name" value="STEROL 3-BETA-GLUCOSYLTRANSFERASE UGT80A2"/>
    <property type="match status" value="1"/>
</dbReference>
<dbReference type="EMBL" id="JBBKZV010000001">
    <property type="protein sequence ID" value="MEJ8821102.1"/>
    <property type="molecule type" value="Genomic_DNA"/>
</dbReference>
<reference evidence="1 2" key="1">
    <citation type="submission" date="2024-03" db="EMBL/GenBank/DDBJ databases">
        <title>Novel species of the genus Variovorax.</title>
        <authorList>
            <person name="Liu Q."/>
            <person name="Xin Y.-H."/>
        </authorList>
    </citation>
    <scope>NUCLEOTIDE SEQUENCE [LARGE SCALE GENOMIC DNA]</scope>
    <source>
        <strain evidence="1 2">KACC 18501</strain>
    </source>
</reference>
<protein>
    <submittedName>
        <fullName evidence="1">Nucleotide disphospho-sugar-binding domain-containing protein</fullName>
    </submittedName>
</protein>
<evidence type="ECO:0000313" key="2">
    <source>
        <dbReference type="Proteomes" id="UP001363010"/>
    </source>
</evidence>
<dbReference type="PANTHER" id="PTHR48050">
    <property type="entry name" value="STEROL 3-BETA-GLUCOSYLTRANSFERASE"/>
    <property type="match status" value="1"/>
</dbReference>
<gene>
    <name evidence="1" type="ORF">WKW80_03495</name>
</gene>
<dbReference type="Gene3D" id="3.40.50.2000">
    <property type="entry name" value="Glycogen Phosphorylase B"/>
    <property type="match status" value="2"/>
</dbReference>
<organism evidence="1 2">
    <name type="scientific">Variovorax humicola</name>
    <dbReference type="NCBI Taxonomy" id="1769758"/>
    <lineage>
        <taxon>Bacteria</taxon>
        <taxon>Pseudomonadati</taxon>
        <taxon>Pseudomonadota</taxon>
        <taxon>Betaproteobacteria</taxon>
        <taxon>Burkholderiales</taxon>
        <taxon>Comamonadaceae</taxon>
        <taxon>Variovorax</taxon>
    </lineage>
</organism>
<dbReference type="SUPFAM" id="SSF53756">
    <property type="entry name" value="UDP-Glycosyltransferase/glycogen phosphorylase"/>
    <property type="match status" value="1"/>
</dbReference>
<accession>A0ABU8VTW8</accession>